<sequence>MIRQALLITTASVLLSACASDAVPTPSSFAAPAAWDVAALPAAVPATDRWWTAIGDPVLDDIVEQAGEASDVRIAEGRLFEARARLGSARAALRPEIGGQGTAERQSTDDLDQETFQALVAFSLNPDLNGAIRTRVEAERLRVEAAAARAEAARLVARSTAVQLYAAYREAEATAVAGDEAVAALEGSLSLAGTRERAGLTSGLDAASARAALASARARPIAARQAADEARLGLEALLGLNPGNLTPALTHSTAIALETPPVRALSAPAAVLARRPDLRAAELELWAAGADARAARRDFWPTLSLGAALGGQEIDPETPFTASGFLSQIAGGLTAPLFSFGRLESARDAADARRTQAELAFRQAAVDALSEVETALVALAAAEARAVTLAEAVAAAEDQARLANQRYRGGVSPFLDVLTAQRAAADARAEEAAARGQALTAYARLNAAVGLGGMPG</sequence>
<evidence type="ECO:0000256" key="3">
    <source>
        <dbReference type="SAM" id="Coils"/>
    </source>
</evidence>
<protein>
    <recommendedName>
        <fullName evidence="6">RND transporter</fullName>
    </recommendedName>
</protein>
<comment type="similarity">
    <text evidence="1 2">Belongs to the outer membrane factor (OMF) (TC 1.B.17) family.</text>
</comment>
<evidence type="ECO:0000256" key="1">
    <source>
        <dbReference type="ARBA" id="ARBA00007613"/>
    </source>
</evidence>
<dbReference type="PROSITE" id="PS51257">
    <property type="entry name" value="PROKAR_LIPOPROTEIN"/>
    <property type="match status" value="1"/>
</dbReference>
<dbReference type="GO" id="GO:0015562">
    <property type="term" value="F:efflux transmembrane transporter activity"/>
    <property type="evidence" value="ECO:0007669"/>
    <property type="project" value="InterPro"/>
</dbReference>
<evidence type="ECO:0008006" key="6">
    <source>
        <dbReference type="Google" id="ProtNLM"/>
    </source>
</evidence>
<keyword evidence="2" id="KW-0812">Transmembrane</keyword>
<feature type="coiled-coil region" evidence="3">
    <location>
        <begin position="379"/>
        <end position="435"/>
    </location>
</feature>
<name>A0A258FVE3_9CAUL</name>
<keyword evidence="2" id="KW-0732">Signal</keyword>
<dbReference type="NCBIfam" id="TIGR01845">
    <property type="entry name" value="outer_NodT"/>
    <property type="match status" value="1"/>
</dbReference>
<dbReference type="Gene3D" id="2.20.200.10">
    <property type="entry name" value="Outer membrane efflux proteins (OEP)"/>
    <property type="match status" value="1"/>
</dbReference>
<dbReference type="SUPFAM" id="SSF56954">
    <property type="entry name" value="Outer membrane efflux proteins (OEP)"/>
    <property type="match status" value="1"/>
</dbReference>
<accession>A0A258FVE3</accession>
<keyword evidence="3" id="KW-0175">Coiled coil</keyword>
<feature type="chain" id="PRO_5011828156" description="RND transporter" evidence="2">
    <location>
        <begin position="23"/>
        <end position="456"/>
    </location>
</feature>
<keyword evidence="2" id="KW-0472">Membrane</keyword>
<dbReference type="Pfam" id="PF02321">
    <property type="entry name" value="OEP"/>
    <property type="match status" value="2"/>
</dbReference>
<keyword evidence="2" id="KW-0449">Lipoprotein</keyword>
<dbReference type="Proteomes" id="UP000215595">
    <property type="component" value="Unassembled WGS sequence"/>
</dbReference>
<comment type="caution">
    <text evidence="4">The sequence shown here is derived from an EMBL/GenBank/DDBJ whole genome shotgun (WGS) entry which is preliminary data.</text>
</comment>
<evidence type="ECO:0000313" key="4">
    <source>
        <dbReference type="EMBL" id="OYX36089.1"/>
    </source>
</evidence>
<dbReference type="InterPro" id="IPR003423">
    <property type="entry name" value="OMP_efflux"/>
</dbReference>
<feature type="signal peptide" evidence="2">
    <location>
        <begin position="1"/>
        <end position="22"/>
    </location>
</feature>
<evidence type="ECO:0000313" key="5">
    <source>
        <dbReference type="Proteomes" id="UP000215595"/>
    </source>
</evidence>
<organism evidence="4 5">
    <name type="scientific">Brevundimonas subvibrioides</name>
    <dbReference type="NCBI Taxonomy" id="74313"/>
    <lineage>
        <taxon>Bacteria</taxon>
        <taxon>Pseudomonadati</taxon>
        <taxon>Pseudomonadota</taxon>
        <taxon>Alphaproteobacteria</taxon>
        <taxon>Caulobacterales</taxon>
        <taxon>Caulobacteraceae</taxon>
        <taxon>Brevundimonas</taxon>
    </lineage>
</organism>
<dbReference type="PANTHER" id="PTHR30203:SF32">
    <property type="entry name" value="CATION EFFLUX SYSTEM PROTEIN CUSC"/>
    <property type="match status" value="1"/>
</dbReference>
<proteinExistence type="inferred from homology"/>
<gene>
    <name evidence="4" type="ORF">B7Z01_00060</name>
</gene>
<reference evidence="4 5" key="1">
    <citation type="submission" date="2017-03" db="EMBL/GenBank/DDBJ databases">
        <title>Lifting the veil on microbial sulfur biogeochemistry in mining wastewaters.</title>
        <authorList>
            <person name="Kantor R.S."/>
            <person name="Colenbrander Nelson T."/>
            <person name="Marshall S."/>
            <person name="Bennett D."/>
            <person name="Apte S."/>
            <person name="Camacho D."/>
            <person name="Thomas B.C."/>
            <person name="Warren L.A."/>
            <person name="Banfield J.F."/>
        </authorList>
    </citation>
    <scope>NUCLEOTIDE SEQUENCE [LARGE SCALE GENOMIC DNA]</scope>
    <source>
        <strain evidence="4">32-69-9</strain>
    </source>
</reference>
<dbReference type="Gene3D" id="1.20.1600.10">
    <property type="entry name" value="Outer membrane efflux proteins (OEP)"/>
    <property type="match status" value="1"/>
</dbReference>
<keyword evidence="2" id="KW-1134">Transmembrane beta strand</keyword>
<dbReference type="PANTHER" id="PTHR30203">
    <property type="entry name" value="OUTER MEMBRANE CATION EFFLUX PROTEIN"/>
    <property type="match status" value="1"/>
</dbReference>
<evidence type="ECO:0000256" key="2">
    <source>
        <dbReference type="RuleBase" id="RU362097"/>
    </source>
</evidence>
<dbReference type="EMBL" id="NCEB01000001">
    <property type="protein sequence ID" value="OYX36089.1"/>
    <property type="molecule type" value="Genomic_DNA"/>
</dbReference>
<keyword evidence="2" id="KW-0564">Palmitate</keyword>
<dbReference type="AlphaFoldDB" id="A0A258FVE3"/>
<dbReference type="GO" id="GO:0005886">
    <property type="term" value="C:plasma membrane"/>
    <property type="evidence" value="ECO:0007669"/>
    <property type="project" value="UniProtKB-SubCell"/>
</dbReference>
<dbReference type="InterPro" id="IPR010131">
    <property type="entry name" value="MdtP/NodT-like"/>
</dbReference>
<comment type="subcellular location">
    <subcellularLocation>
        <location evidence="2">Cell membrane</location>
        <topology evidence="2">Lipid-anchor</topology>
    </subcellularLocation>
</comment>